<feature type="compositionally biased region" description="Polar residues" evidence="1">
    <location>
        <begin position="27"/>
        <end position="44"/>
    </location>
</feature>
<dbReference type="PANTHER" id="PTHR37402">
    <property type="entry name" value="GRAM DOMAIN-CONTAINING PROTEIN 4"/>
    <property type="match status" value="1"/>
</dbReference>
<evidence type="ECO:0000256" key="1">
    <source>
        <dbReference type="SAM" id="MobiDB-lite"/>
    </source>
</evidence>
<keyword evidence="4" id="KW-1185">Reference proteome</keyword>
<evidence type="ECO:0000256" key="2">
    <source>
        <dbReference type="SAM" id="Phobius"/>
    </source>
</evidence>
<feature type="transmembrane region" description="Helical" evidence="2">
    <location>
        <begin position="164"/>
        <end position="185"/>
    </location>
</feature>
<dbReference type="InterPro" id="IPR011993">
    <property type="entry name" value="PH-like_dom_sf"/>
</dbReference>
<feature type="region of interest" description="Disordered" evidence="1">
    <location>
        <begin position="1"/>
        <end position="49"/>
    </location>
</feature>
<dbReference type="AlphaFoldDB" id="A0A8H7V438"/>
<keyword evidence="2" id="KW-0812">Transmembrane</keyword>
<protein>
    <submittedName>
        <fullName evidence="3">Uncharacterized protein</fullName>
    </submittedName>
</protein>
<proteinExistence type="predicted"/>
<dbReference type="Gene3D" id="2.30.29.30">
    <property type="entry name" value="Pleckstrin-homology domain (PH domain)/Phosphotyrosine-binding domain (PTB)"/>
    <property type="match status" value="1"/>
</dbReference>
<dbReference type="OrthoDB" id="1708389at2759"/>
<dbReference type="EMBL" id="JAEPRD010000041">
    <property type="protein sequence ID" value="KAG2204787.1"/>
    <property type="molecule type" value="Genomic_DNA"/>
</dbReference>
<dbReference type="InterPro" id="IPR037847">
    <property type="entry name" value="GRAMDC4"/>
</dbReference>
<dbReference type="GO" id="GO:0006915">
    <property type="term" value="P:apoptotic process"/>
    <property type="evidence" value="ECO:0007669"/>
    <property type="project" value="InterPro"/>
</dbReference>
<evidence type="ECO:0000313" key="3">
    <source>
        <dbReference type="EMBL" id="KAG2204787.1"/>
    </source>
</evidence>
<feature type="region of interest" description="Disordered" evidence="1">
    <location>
        <begin position="360"/>
        <end position="383"/>
    </location>
</feature>
<comment type="caution">
    <text evidence="3">The sequence shown here is derived from an EMBL/GenBank/DDBJ whole genome shotgun (WGS) entry which is preliminary data.</text>
</comment>
<name>A0A8H7V438_9FUNG</name>
<sequence length="556" mass="63074">MSSMNETGASTPPALPDRSRSVGELTVNKQPIQKSHTAPSTGGSSMDEHYSHLHKHVKEVRRRKKTDLSSPKLSEFQEKKGDTVISTKWVEFLEAWIKYFVASAAYDKIDRPLEPLSLNQVKHDLDRLYPMVAPFIGPAKKIRSVYRWENKPLTAGLASLYVILWWYDLILAFVCTWLAIGIAWVRLDTFAQYGIDALEEQPETDATVKSWDRGFWMKMRTTVAKNSQYKPFDLFNDLNISEWRNSIYTEYGPTIQLVLSDTVDYLERIKNLVTWKRPAKTRFLLIMVIGSSFFLTILPFKLIGKMVFLHIGIEFFVLQALRSYYPRHRRLFNILNLLLWDVPNDAEYALEVVRLNGPLRKPKTETTTQGPPRPTPQKFSVSMSDIPTSSVTTVDKGYKTPEKSSSGIQDAATSAATTLGMLVAAAAVNKVKKTIDNKKKKKLEIQNEIPADEDNDAFGCLYRGTIPGRIGIQENGFIFQTSRMTGSNVIVECAYTDIVGVKKTKQYDMLVWHSNGVDISLADGTTLHFENVLRRDECFNRLLSASGDEGGEWKKM</sequence>
<evidence type="ECO:0000313" key="4">
    <source>
        <dbReference type="Proteomes" id="UP000603453"/>
    </source>
</evidence>
<dbReference type="PANTHER" id="PTHR37402:SF1">
    <property type="entry name" value="GRAM DOMAIN-CONTAINING PROTEIN 4"/>
    <property type="match status" value="1"/>
</dbReference>
<keyword evidence="2" id="KW-1133">Transmembrane helix</keyword>
<organism evidence="3 4">
    <name type="scientific">Mucor saturninus</name>
    <dbReference type="NCBI Taxonomy" id="64648"/>
    <lineage>
        <taxon>Eukaryota</taxon>
        <taxon>Fungi</taxon>
        <taxon>Fungi incertae sedis</taxon>
        <taxon>Mucoromycota</taxon>
        <taxon>Mucoromycotina</taxon>
        <taxon>Mucoromycetes</taxon>
        <taxon>Mucorales</taxon>
        <taxon>Mucorineae</taxon>
        <taxon>Mucoraceae</taxon>
        <taxon>Mucor</taxon>
    </lineage>
</organism>
<feature type="compositionally biased region" description="Polar residues" evidence="1">
    <location>
        <begin position="1"/>
        <end position="10"/>
    </location>
</feature>
<dbReference type="Proteomes" id="UP000603453">
    <property type="component" value="Unassembled WGS sequence"/>
</dbReference>
<keyword evidence="2" id="KW-0472">Membrane</keyword>
<gene>
    <name evidence="3" type="ORF">INT47_004062</name>
</gene>
<reference evidence="3" key="1">
    <citation type="submission" date="2020-12" db="EMBL/GenBank/DDBJ databases">
        <title>Metabolic potential, ecology and presence of endohyphal bacteria is reflected in genomic diversity of Mucoromycotina.</title>
        <authorList>
            <person name="Muszewska A."/>
            <person name="Okrasinska A."/>
            <person name="Steczkiewicz K."/>
            <person name="Drgas O."/>
            <person name="Orlowska M."/>
            <person name="Perlinska-Lenart U."/>
            <person name="Aleksandrzak-Piekarczyk T."/>
            <person name="Szatraj K."/>
            <person name="Zielenkiewicz U."/>
            <person name="Pilsyk S."/>
            <person name="Malc E."/>
            <person name="Mieczkowski P."/>
            <person name="Kruszewska J.S."/>
            <person name="Biernat P."/>
            <person name="Pawlowska J."/>
        </authorList>
    </citation>
    <scope>NUCLEOTIDE SEQUENCE</scope>
    <source>
        <strain evidence="3">WA0000017839</strain>
    </source>
</reference>
<accession>A0A8H7V438</accession>
<feature type="transmembrane region" description="Helical" evidence="2">
    <location>
        <begin position="283"/>
        <end position="300"/>
    </location>
</feature>